<dbReference type="EMBL" id="FQYU01000005">
    <property type="protein sequence ID" value="SHJ46835.1"/>
    <property type="molecule type" value="Genomic_DNA"/>
</dbReference>
<accession>A0A1M6JJM0</accession>
<evidence type="ECO:0000313" key="2">
    <source>
        <dbReference type="Proteomes" id="UP000184543"/>
    </source>
</evidence>
<keyword evidence="2" id="KW-1185">Reference proteome</keyword>
<dbReference type="RefSeq" id="WP_072994358.1">
    <property type="nucleotide sequence ID" value="NZ_FQYU01000005.1"/>
</dbReference>
<dbReference type="OrthoDB" id="9757809at2"/>
<protein>
    <submittedName>
        <fullName evidence="1">BNR repeat-like domain-containing protein</fullName>
    </submittedName>
</protein>
<evidence type="ECO:0000313" key="1">
    <source>
        <dbReference type="EMBL" id="SHJ46835.1"/>
    </source>
</evidence>
<name>A0A1M6JJM0_9FLAO</name>
<sequence length="397" mass="45289">MRHIPSFLPLLFVAVLQVSCKGPNENNIEHVKVYHEKGRFAGWPANNGIWQWGDEILVGFARGYHKDLGPELHNIDRERPEEHMFARSLDGGETWRIEDPSKKGIMIARGASLHGTEPDPEGMRPIAQLKEPMDFSRPGFVLKFWMLDMNSGPSIFYYSYDKGHTWKGPYGLEVDGNDKIAARIDYMIEDSDSCMAFLTAAKTNNQEGRVFVARTDDGGMSWQLVSWVGEEPEKGFRIMPSTVRLSDTELLLTSRVREESTDWNELTPKERKNSRYIDSWLSKDNAQSWEYLGRPVEDLGEGNPPSLIKLHDGRLCLTYGYRAKPYGIRAKISHDRGRTWGNEIVLRNDGSGRDIGYVRSVQRTDGKVATVYYFQDNESPERYIGCTIWDPDAIDGN</sequence>
<gene>
    <name evidence="1" type="ORF">SAMN04488513_10552</name>
</gene>
<dbReference type="AlphaFoldDB" id="A0A1M6JJM0"/>
<dbReference type="Gene3D" id="2.120.10.10">
    <property type="match status" value="1"/>
</dbReference>
<proteinExistence type="predicted"/>
<dbReference type="STRING" id="192903.SAMN04488513_10552"/>
<organism evidence="1 2">
    <name type="scientific">Pseudozobellia thermophila</name>
    <dbReference type="NCBI Taxonomy" id="192903"/>
    <lineage>
        <taxon>Bacteria</taxon>
        <taxon>Pseudomonadati</taxon>
        <taxon>Bacteroidota</taxon>
        <taxon>Flavobacteriia</taxon>
        <taxon>Flavobacteriales</taxon>
        <taxon>Flavobacteriaceae</taxon>
        <taxon>Pseudozobellia</taxon>
    </lineage>
</organism>
<dbReference type="SUPFAM" id="SSF50939">
    <property type="entry name" value="Sialidases"/>
    <property type="match status" value="1"/>
</dbReference>
<dbReference type="CDD" id="cd15482">
    <property type="entry name" value="Sialidase_non-viral"/>
    <property type="match status" value="2"/>
</dbReference>
<reference evidence="2" key="1">
    <citation type="submission" date="2016-11" db="EMBL/GenBank/DDBJ databases">
        <authorList>
            <person name="Varghese N."/>
            <person name="Submissions S."/>
        </authorList>
    </citation>
    <scope>NUCLEOTIDE SEQUENCE [LARGE SCALE GENOMIC DNA]</scope>
    <source>
        <strain evidence="2">DSM 19858</strain>
    </source>
</reference>
<dbReference type="InterPro" id="IPR036278">
    <property type="entry name" value="Sialidase_sf"/>
</dbReference>
<dbReference type="Proteomes" id="UP000184543">
    <property type="component" value="Unassembled WGS sequence"/>
</dbReference>